<sequence>MANGFIEADVSSTVTLGAISSGDGATAYEGNWAGTSTTAGVPLTQSSSVGSGLAMPTAGVKWSHLELIIQDSASTNPIDHTIRVFFSWDSAGTQICAGPSDAAEMVLTRAGSSTTFMCAIDLDMIPSLPPEGTANVVYMWLSGQSFNQDTPELKRARLYWYDIF</sequence>
<name>A0A350P7P0_9ALTE</name>
<evidence type="ECO:0000313" key="1">
    <source>
        <dbReference type="EMBL" id="HAW77307.1"/>
    </source>
</evidence>
<gene>
    <name evidence="1" type="ORF">DCW74_16420</name>
</gene>
<evidence type="ECO:0000313" key="2">
    <source>
        <dbReference type="Proteomes" id="UP000263517"/>
    </source>
</evidence>
<dbReference type="EMBL" id="DNAN01000578">
    <property type="protein sequence ID" value="HAW77307.1"/>
    <property type="molecule type" value="Genomic_DNA"/>
</dbReference>
<accession>A0A350P7P0</accession>
<organism evidence="1 2">
    <name type="scientific">Alteromonas australica</name>
    <dbReference type="NCBI Taxonomy" id="589873"/>
    <lineage>
        <taxon>Bacteria</taxon>
        <taxon>Pseudomonadati</taxon>
        <taxon>Pseudomonadota</taxon>
        <taxon>Gammaproteobacteria</taxon>
        <taxon>Alteromonadales</taxon>
        <taxon>Alteromonadaceae</taxon>
        <taxon>Alteromonas/Salinimonas group</taxon>
        <taxon>Alteromonas</taxon>
    </lineage>
</organism>
<comment type="caution">
    <text evidence="1">The sequence shown here is derived from an EMBL/GenBank/DDBJ whole genome shotgun (WGS) entry which is preliminary data.</text>
</comment>
<reference evidence="1 2" key="1">
    <citation type="journal article" date="2018" name="Nat. Biotechnol.">
        <title>A standardized bacterial taxonomy based on genome phylogeny substantially revises the tree of life.</title>
        <authorList>
            <person name="Parks D.H."/>
            <person name="Chuvochina M."/>
            <person name="Waite D.W."/>
            <person name="Rinke C."/>
            <person name="Skarshewski A."/>
            <person name="Chaumeil P.A."/>
            <person name="Hugenholtz P."/>
        </authorList>
    </citation>
    <scope>NUCLEOTIDE SEQUENCE [LARGE SCALE GENOMIC DNA]</scope>
    <source>
        <strain evidence="1">UBA11978</strain>
    </source>
</reference>
<dbReference type="Proteomes" id="UP000263517">
    <property type="component" value="Unassembled WGS sequence"/>
</dbReference>
<proteinExistence type="predicted"/>
<dbReference type="AlphaFoldDB" id="A0A350P7P0"/>
<protein>
    <submittedName>
        <fullName evidence="1">Uncharacterized protein</fullName>
    </submittedName>
</protein>